<protein>
    <recommendedName>
        <fullName evidence="2">DUF6460 domain-containing protein</fullName>
    </recommendedName>
</protein>
<evidence type="ECO:0000256" key="1">
    <source>
        <dbReference type="SAM" id="Phobius"/>
    </source>
</evidence>
<dbReference type="RefSeq" id="WP_169590653.1">
    <property type="nucleotide sequence ID" value="NZ_JABBGK010000002.1"/>
</dbReference>
<evidence type="ECO:0000259" key="2">
    <source>
        <dbReference type="Pfam" id="PF20061"/>
    </source>
</evidence>
<evidence type="ECO:0000313" key="3">
    <source>
        <dbReference type="EMBL" id="NML74822.1"/>
    </source>
</evidence>
<reference evidence="3 4" key="1">
    <citation type="submission" date="2020-04" db="EMBL/GenBank/DDBJ databases">
        <title>Rhizobium sp. S-51 isolated from soil.</title>
        <authorList>
            <person name="Dahal R.H."/>
        </authorList>
    </citation>
    <scope>NUCLEOTIDE SEQUENCE [LARGE SCALE GENOMIC DNA]</scope>
    <source>
        <strain evidence="3 4">S-51</strain>
    </source>
</reference>
<organism evidence="3 4">
    <name type="scientific">Rhizobium terricola</name>
    <dbReference type="NCBI Taxonomy" id="2728849"/>
    <lineage>
        <taxon>Bacteria</taxon>
        <taxon>Pseudomonadati</taxon>
        <taxon>Pseudomonadota</taxon>
        <taxon>Alphaproteobacteria</taxon>
        <taxon>Hyphomicrobiales</taxon>
        <taxon>Rhizobiaceae</taxon>
        <taxon>Rhizobium/Agrobacterium group</taxon>
        <taxon>Rhizobium</taxon>
    </lineage>
</organism>
<keyword evidence="4" id="KW-1185">Reference proteome</keyword>
<sequence length="82" mass="8865">MRRFVTSLFKIVLASLLAGSLLSFLGITTDTLLTFLGLTPEAIWSGLERAYAWATPRVLLGAMIVLPVWLVTYILTPPGGDG</sequence>
<keyword evidence="1" id="KW-0812">Transmembrane</keyword>
<dbReference type="AlphaFoldDB" id="A0A7Y0AWT3"/>
<feature type="domain" description="DUF6460" evidence="2">
    <location>
        <begin position="44"/>
        <end position="77"/>
    </location>
</feature>
<dbReference type="InterPro" id="IPR045594">
    <property type="entry name" value="DUF6460"/>
</dbReference>
<accession>A0A7Y0AWT3</accession>
<dbReference type="Pfam" id="PF20061">
    <property type="entry name" value="DUF6460"/>
    <property type="match status" value="1"/>
</dbReference>
<proteinExistence type="predicted"/>
<gene>
    <name evidence="3" type="ORF">HHL25_11865</name>
</gene>
<dbReference type="EMBL" id="JABBGK010000002">
    <property type="protein sequence ID" value="NML74822.1"/>
    <property type="molecule type" value="Genomic_DNA"/>
</dbReference>
<keyword evidence="1" id="KW-1133">Transmembrane helix</keyword>
<feature type="transmembrane region" description="Helical" evidence="1">
    <location>
        <begin position="50"/>
        <end position="75"/>
    </location>
</feature>
<dbReference type="Proteomes" id="UP000541470">
    <property type="component" value="Unassembled WGS sequence"/>
</dbReference>
<keyword evidence="1" id="KW-0472">Membrane</keyword>
<name>A0A7Y0AWT3_9HYPH</name>
<comment type="caution">
    <text evidence="3">The sequence shown here is derived from an EMBL/GenBank/DDBJ whole genome shotgun (WGS) entry which is preliminary data.</text>
</comment>
<evidence type="ECO:0000313" key="4">
    <source>
        <dbReference type="Proteomes" id="UP000541470"/>
    </source>
</evidence>